<keyword evidence="1" id="KW-0614">Plasmid</keyword>
<accession>D4N326</accession>
<organism evidence="1">
    <name type="scientific">Rickettsia felis</name>
    <name type="common">Rickettsia azadi</name>
    <dbReference type="NCBI Taxonomy" id="42862"/>
    <lineage>
        <taxon>Bacteria</taxon>
        <taxon>Pseudomonadati</taxon>
        <taxon>Pseudomonadota</taxon>
        <taxon>Alphaproteobacteria</taxon>
        <taxon>Rickettsiales</taxon>
        <taxon>Rickettsiaceae</taxon>
        <taxon>Rickettsieae</taxon>
        <taxon>Rickettsia</taxon>
        <taxon>spotted fever group</taxon>
    </lineage>
</organism>
<dbReference type="Pfam" id="PF17462">
    <property type="entry name" value="DUF5424"/>
    <property type="match status" value="1"/>
</dbReference>
<geneLocation type="plasmid" evidence="1">
    <name>pRF</name>
</geneLocation>
<proteinExistence type="predicted"/>
<name>D4N326_RICFI</name>
<sequence>MSYNQEGYEFKITQAFNCLNDAIALTYSSVNHFLDIPKVINKYGVLATVALSKTKQLNLTDTKLESIVKNGFIIYEVVETIIKASNAITKDQQLFSKAIDDGLNAVNKLQEAAIHLSGAYEPLAEYVTSFFGSNDQHEPLLFDTYTPNSTSAVNEGYHLIGNNAQLIAVEV</sequence>
<dbReference type="RefSeq" id="WP_011271707.1">
    <property type="nucleotide sequence ID" value="NC_019229.1"/>
</dbReference>
<dbReference type="AlphaFoldDB" id="D4N326"/>
<reference evidence="1" key="1">
    <citation type="journal article" date="2010" name="Appl. Environ. Microbiol.">
        <title>Rickettsia felis infection in a common household insect pest, Liposcelis bostrychophila (Psocoptera: Liposcelidae).</title>
        <authorList>
            <person name="Behar A."/>
            <person name="McCormick L.J."/>
            <person name="Perlman S.J."/>
        </authorList>
    </citation>
    <scope>NUCLEOTIDE SEQUENCE</scope>
    <source>
        <plasmid evidence="1">pRF</plasmid>
    </source>
</reference>
<dbReference type="InterPro" id="IPR035354">
    <property type="entry name" value="DUF5424"/>
</dbReference>
<protein>
    <submittedName>
        <fullName evidence="1">Uncharacterized protein</fullName>
    </submittedName>
</protein>
<dbReference type="OMA" id="FKITQAF"/>
<evidence type="ECO:0000313" key="1">
    <source>
        <dbReference type="EMBL" id="ADD74109.1"/>
    </source>
</evidence>
<dbReference type="EMBL" id="GQ329881">
    <property type="protein sequence ID" value="ADD74109.1"/>
    <property type="molecule type" value="Genomic_DNA"/>
</dbReference>